<sequence>MIDGKTSGLFRMASRLMRAEATKNQNFEIEDLLTLMGRFFQIRDDYQNLCSTKYAADKGSFSDLDEGKYSFMLIHALNSKEAGQLKSILQMRARQGTLSTEQKAMIMAALARSKSMEYTLNALEDLQVKVEERLCEIECGLDDEKNWMFRAIMARLKVSDPTLHYLKV</sequence>
<evidence type="ECO:0000256" key="1">
    <source>
        <dbReference type="ARBA" id="ARBA00022679"/>
    </source>
</evidence>
<dbReference type="InterPro" id="IPR033749">
    <property type="entry name" value="Polyprenyl_synt_CS"/>
</dbReference>
<dbReference type="PANTHER" id="PTHR12001:SF72">
    <property type="entry name" value="THIJ_PFPI FAMILY PROTEIN (AFU_ORTHOLOGUE AFUA_3G01210)-RELATED"/>
    <property type="match status" value="1"/>
</dbReference>
<dbReference type="Gene3D" id="1.10.600.10">
    <property type="entry name" value="Farnesyl Diphosphate Synthase"/>
    <property type="match status" value="1"/>
</dbReference>
<reference evidence="4 5" key="1">
    <citation type="submission" date="2019-10" db="EMBL/GenBank/DDBJ databases">
        <authorList>
            <person name="Palmer J.M."/>
        </authorList>
    </citation>
    <scope>NUCLEOTIDE SEQUENCE [LARGE SCALE GENOMIC DNA]</scope>
    <source>
        <strain evidence="4 5">TWF694</strain>
    </source>
</reference>
<comment type="caution">
    <text evidence="4">The sequence shown here is derived from an EMBL/GenBank/DDBJ whole genome shotgun (WGS) entry which is preliminary data.</text>
</comment>
<proteinExistence type="predicted"/>
<dbReference type="PROSITE" id="PS00444">
    <property type="entry name" value="POLYPRENYL_SYNTHASE_2"/>
    <property type="match status" value="1"/>
</dbReference>
<name>A0AAV9WSV5_9PEZI</name>
<dbReference type="Pfam" id="PF00348">
    <property type="entry name" value="polyprenyl_synt"/>
    <property type="match status" value="1"/>
</dbReference>
<evidence type="ECO:0000313" key="5">
    <source>
        <dbReference type="Proteomes" id="UP001365542"/>
    </source>
</evidence>
<dbReference type="GO" id="GO:0046872">
    <property type="term" value="F:metal ion binding"/>
    <property type="evidence" value="ECO:0007669"/>
    <property type="project" value="UniProtKB-KW"/>
</dbReference>
<evidence type="ECO:0000313" key="4">
    <source>
        <dbReference type="EMBL" id="KAK6524081.1"/>
    </source>
</evidence>
<evidence type="ECO:0008006" key="6">
    <source>
        <dbReference type="Google" id="ProtNLM"/>
    </source>
</evidence>
<dbReference type="EMBL" id="JAVHJO010000018">
    <property type="protein sequence ID" value="KAK6524081.1"/>
    <property type="molecule type" value="Genomic_DNA"/>
</dbReference>
<dbReference type="Proteomes" id="UP001365542">
    <property type="component" value="Unassembled WGS sequence"/>
</dbReference>
<dbReference type="InterPro" id="IPR000092">
    <property type="entry name" value="Polyprenyl_synt"/>
</dbReference>
<dbReference type="GO" id="GO:0043386">
    <property type="term" value="P:mycotoxin biosynthetic process"/>
    <property type="evidence" value="ECO:0007669"/>
    <property type="project" value="UniProtKB-ARBA"/>
</dbReference>
<dbReference type="PANTHER" id="PTHR12001">
    <property type="entry name" value="GERANYLGERANYL PYROPHOSPHATE SYNTHASE"/>
    <property type="match status" value="1"/>
</dbReference>
<evidence type="ECO:0000256" key="3">
    <source>
        <dbReference type="ARBA" id="ARBA00022842"/>
    </source>
</evidence>
<keyword evidence="2" id="KW-0479">Metal-binding</keyword>
<dbReference type="AlphaFoldDB" id="A0AAV9WSV5"/>
<evidence type="ECO:0000256" key="2">
    <source>
        <dbReference type="ARBA" id="ARBA00022723"/>
    </source>
</evidence>
<accession>A0AAV9WSV5</accession>
<dbReference type="GO" id="GO:0004659">
    <property type="term" value="F:prenyltransferase activity"/>
    <property type="evidence" value="ECO:0007669"/>
    <property type="project" value="InterPro"/>
</dbReference>
<organism evidence="4 5">
    <name type="scientific">Orbilia ellipsospora</name>
    <dbReference type="NCBI Taxonomy" id="2528407"/>
    <lineage>
        <taxon>Eukaryota</taxon>
        <taxon>Fungi</taxon>
        <taxon>Dikarya</taxon>
        <taxon>Ascomycota</taxon>
        <taxon>Pezizomycotina</taxon>
        <taxon>Orbiliomycetes</taxon>
        <taxon>Orbiliales</taxon>
        <taxon>Orbiliaceae</taxon>
        <taxon>Orbilia</taxon>
    </lineage>
</organism>
<dbReference type="InterPro" id="IPR008949">
    <property type="entry name" value="Isoprenoid_synthase_dom_sf"/>
</dbReference>
<keyword evidence="1" id="KW-0808">Transferase</keyword>
<keyword evidence="5" id="KW-1185">Reference proteome</keyword>
<keyword evidence="3" id="KW-0460">Magnesium</keyword>
<dbReference type="GO" id="GO:0046165">
    <property type="term" value="P:alcohol biosynthetic process"/>
    <property type="evidence" value="ECO:0007669"/>
    <property type="project" value="UniProtKB-ARBA"/>
</dbReference>
<gene>
    <name evidence="4" type="ORF">TWF694_005744</name>
</gene>
<protein>
    <recommendedName>
        <fullName evidence="6">Geranylgeranyl pyrophosphate synthase</fullName>
    </recommendedName>
</protein>
<dbReference type="GO" id="GO:0008299">
    <property type="term" value="P:isoprenoid biosynthetic process"/>
    <property type="evidence" value="ECO:0007669"/>
    <property type="project" value="InterPro"/>
</dbReference>
<dbReference type="SUPFAM" id="SSF48576">
    <property type="entry name" value="Terpenoid synthases"/>
    <property type="match status" value="1"/>
</dbReference>